<evidence type="ECO:0000256" key="5">
    <source>
        <dbReference type="PROSITE-ProRule" id="PRU00277"/>
    </source>
</evidence>
<dbReference type="OrthoDB" id="9814548at2"/>
<sequence>MKNIKSLMLSAGMVAACLGVISCQKTKTTEDGTEYTYIEEGSEKPENGQFIIYEFTAKNSKDSIFISSIENGAPAYMMHNDSVKRYDTTKVRPGIDEIFSSIRKGDSIQFTAAASKIFGEMNTPPFLTADENVTLNIGVTDILDESEMQDFMTKVQEKQQAKMAEEAEAQLAEDIKKIQDYMAENNINATKTESGLFYVIEEEGNGETVEEGNTAVVNYTGYVLEDETIFDTSLEHIAKENDIFSEGRPYEPFEVMVGKGRVIPGWDEGLQLLKGGSKAKLLIPSTLAYGPRQAGEVIKPNSVLVFDVEIVEVQK</sequence>
<dbReference type="RefSeq" id="WP_112783927.1">
    <property type="nucleotide sequence ID" value="NZ_CP030041.1"/>
</dbReference>
<dbReference type="AlphaFoldDB" id="A0A2Z4IJ33"/>
<name>A0A2Z4IJ33_9BACT</name>
<evidence type="ECO:0000256" key="3">
    <source>
        <dbReference type="ARBA" id="ARBA00023110"/>
    </source>
</evidence>
<dbReference type="PROSITE" id="PS51257">
    <property type="entry name" value="PROKAR_LIPOPROTEIN"/>
    <property type="match status" value="1"/>
</dbReference>
<protein>
    <recommendedName>
        <fullName evidence="6">Peptidyl-prolyl cis-trans isomerase</fullName>
        <ecNumber evidence="6">5.2.1.8</ecNumber>
    </recommendedName>
</protein>
<comment type="similarity">
    <text evidence="2 6">Belongs to the FKBP-type PPIase family.</text>
</comment>
<accession>A0A2Z4IJ33</accession>
<keyword evidence="9" id="KW-1185">Reference proteome</keyword>
<keyword evidence="3 5" id="KW-0697">Rotamase</keyword>
<dbReference type="InterPro" id="IPR001179">
    <property type="entry name" value="PPIase_FKBP_dom"/>
</dbReference>
<dbReference type="InterPro" id="IPR000774">
    <property type="entry name" value="PPIase_FKBP_N"/>
</dbReference>
<dbReference type="GO" id="GO:0006457">
    <property type="term" value="P:protein folding"/>
    <property type="evidence" value="ECO:0007669"/>
    <property type="project" value="InterPro"/>
</dbReference>
<evidence type="ECO:0000256" key="1">
    <source>
        <dbReference type="ARBA" id="ARBA00000971"/>
    </source>
</evidence>
<evidence type="ECO:0000313" key="8">
    <source>
        <dbReference type="EMBL" id="AWW30546.1"/>
    </source>
</evidence>
<evidence type="ECO:0000313" key="9">
    <source>
        <dbReference type="Proteomes" id="UP000248688"/>
    </source>
</evidence>
<dbReference type="PANTHER" id="PTHR43811:SF19">
    <property type="entry name" value="39 KDA FK506-BINDING NUCLEAR PROTEIN"/>
    <property type="match status" value="1"/>
</dbReference>
<evidence type="ECO:0000256" key="2">
    <source>
        <dbReference type="ARBA" id="ARBA00006577"/>
    </source>
</evidence>
<dbReference type="EC" id="5.2.1.8" evidence="6"/>
<dbReference type="PANTHER" id="PTHR43811">
    <property type="entry name" value="FKBP-TYPE PEPTIDYL-PROLYL CIS-TRANS ISOMERASE FKPA"/>
    <property type="match status" value="1"/>
</dbReference>
<proteinExistence type="inferred from homology"/>
<dbReference type="Pfam" id="PF00254">
    <property type="entry name" value="FKBP_C"/>
    <property type="match status" value="1"/>
</dbReference>
<gene>
    <name evidence="8" type="ORF">DN752_10645</name>
</gene>
<dbReference type="GO" id="GO:0003755">
    <property type="term" value="F:peptidyl-prolyl cis-trans isomerase activity"/>
    <property type="evidence" value="ECO:0007669"/>
    <property type="project" value="UniProtKB-UniRule"/>
</dbReference>
<comment type="catalytic activity">
    <reaction evidence="1 5 6">
        <text>[protein]-peptidylproline (omega=180) = [protein]-peptidylproline (omega=0)</text>
        <dbReference type="Rhea" id="RHEA:16237"/>
        <dbReference type="Rhea" id="RHEA-COMP:10747"/>
        <dbReference type="Rhea" id="RHEA-COMP:10748"/>
        <dbReference type="ChEBI" id="CHEBI:83833"/>
        <dbReference type="ChEBI" id="CHEBI:83834"/>
        <dbReference type="EC" id="5.2.1.8"/>
    </reaction>
</comment>
<dbReference type="Proteomes" id="UP000248688">
    <property type="component" value="Chromosome"/>
</dbReference>
<dbReference type="EMBL" id="CP030041">
    <property type="protein sequence ID" value="AWW30546.1"/>
    <property type="molecule type" value="Genomic_DNA"/>
</dbReference>
<dbReference type="Gene3D" id="3.10.50.40">
    <property type="match status" value="2"/>
</dbReference>
<organism evidence="8 9">
    <name type="scientific">Echinicola strongylocentroti</name>
    <dbReference type="NCBI Taxonomy" id="1795355"/>
    <lineage>
        <taxon>Bacteria</taxon>
        <taxon>Pseudomonadati</taxon>
        <taxon>Bacteroidota</taxon>
        <taxon>Cytophagia</taxon>
        <taxon>Cytophagales</taxon>
        <taxon>Cyclobacteriaceae</taxon>
        <taxon>Echinicola</taxon>
    </lineage>
</organism>
<evidence type="ECO:0000256" key="4">
    <source>
        <dbReference type="ARBA" id="ARBA00023235"/>
    </source>
</evidence>
<dbReference type="PROSITE" id="PS50059">
    <property type="entry name" value="FKBP_PPIASE"/>
    <property type="match status" value="1"/>
</dbReference>
<evidence type="ECO:0000259" key="7">
    <source>
        <dbReference type="PROSITE" id="PS50059"/>
    </source>
</evidence>
<feature type="domain" description="PPIase FKBP-type" evidence="7">
    <location>
        <begin position="212"/>
        <end position="314"/>
    </location>
</feature>
<keyword evidence="4 5" id="KW-0413">Isomerase</keyword>
<evidence type="ECO:0000256" key="6">
    <source>
        <dbReference type="RuleBase" id="RU003915"/>
    </source>
</evidence>
<reference evidence="8 9" key="1">
    <citation type="submission" date="2018-06" db="EMBL/GenBank/DDBJ databases">
        <title>Echinicola strongylocentroti sp. nov., isolated from a sea urchin Strongylocentrotus intermedius.</title>
        <authorList>
            <person name="Bae S.S."/>
        </authorList>
    </citation>
    <scope>NUCLEOTIDE SEQUENCE [LARGE SCALE GENOMIC DNA]</scope>
    <source>
        <strain evidence="8 9">MEBiC08714</strain>
    </source>
</reference>
<dbReference type="SUPFAM" id="SSF54534">
    <property type="entry name" value="FKBP-like"/>
    <property type="match status" value="2"/>
</dbReference>
<dbReference type="Pfam" id="PF01346">
    <property type="entry name" value="FKBP_N"/>
    <property type="match status" value="1"/>
</dbReference>
<dbReference type="KEGG" id="est:DN752_10645"/>
<dbReference type="InterPro" id="IPR046357">
    <property type="entry name" value="PPIase_dom_sf"/>
</dbReference>